<geneLocation type="mitochondrion" evidence="14"/>
<evidence type="ECO:0000256" key="8">
    <source>
        <dbReference type="ARBA" id="ARBA00022989"/>
    </source>
</evidence>
<comment type="similarity">
    <text evidence="2 12">Belongs to the ATPase protein 8 family.</text>
</comment>
<evidence type="ECO:0000256" key="4">
    <source>
        <dbReference type="ARBA" id="ARBA00022448"/>
    </source>
</evidence>
<gene>
    <name evidence="14" type="primary">ATP8</name>
</gene>
<dbReference type="InterPro" id="IPR001421">
    <property type="entry name" value="ATP8_metazoa"/>
</dbReference>
<keyword evidence="4 12" id="KW-0813">Transport</keyword>
<evidence type="ECO:0000256" key="13">
    <source>
        <dbReference type="SAM" id="Phobius"/>
    </source>
</evidence>
<organism evidence="14">
    <name type="scientific">Tetraphalerus bruchi</name>
    <name type="common">Archostematan beetle</name>
    <dbReference type="NCBI Taxonomy" id="546504"/>
    <lineage>
        <taxon>Eukaryota</taxon>
        <taxon>Metazoa</taxon>
        <taxon>Ecdysozoa</taxon>
        <taxon>Arthropoda</taxon>
        <taxon>Hexapoda</taxon>
        <taxon>Insecta</taxon>
        <taxon>Pterygota</taxon>
        <taxon>Neoptera</taxon>
        <taxon>Endopterygota</taxon>
        <taxon>Coleoptera</taxon>
        <taxon>Archostemata</taxon>
        <taxon>Ommatidae</taxon>
        <taxon>Tetraphalerus</taxon>
    </lineage>
</organism>
<keyword evidence="6 12" id="KW-0812">Transmembrane</keyword>
<evidence type="ECO:0000256" key="11">
    <source>
        <dbReference type="ARBA" id="ARBA00023136"/>
    </source>
</evidence>
<evidence type="ECO:0000256" key="3">
    <source>
        <dbReference type="ARBA" id="ARBA00011291"/>
    </source>
</evidence>
<dbReference type="AlphaFoldDB" id="B6D8Y6"/>
<accession>B6D8Y6</accession>
<dbReference type="Pfam" id="PF00895">
    <property type="entry name" value="ATP-synt_8"/>
    <property type="match status" value="1"/>
</dbReference>
<evidence type="ECO:0000313" key="14">
    <source>
        <dbReference type="EMBL" id="ACF35124.1"/>
    </source>
</evidence>
<keyword evidence="10 12" id="KW-0496">Mitochondrion</keyword>
<evidence type="ECO:0000256" key="2">
    <source>
        <dbReference type="ARBA" id="ARBA00008892"/>
    </source>
</evidence>
<dbReference type="CTD" id="4509"/>
<dbReference type="EMBL" id="EU877953">
    <property type="protein sequence ID" value="ACF35124.1"/>
    <property type="molecule type" value="Genomic_DNA"/>
</dbReference>
<comment type="subunit">
    <text evidence="3">F-type ATPases have 2 components, CF(1) - the catalytic core - and CF(0) - the membrane proton channel.</text>
</comment>
<reference evidence="14" key="1">
    <citation type="journal article" date="2008" name="Mol. Biol. Evol.">
        <title>A comparative analysis of mitochondrial genomes in Coleoptera (Arthropoda: Insecta) and genome descriptions of six new beetles.</title>
        <authorList>
            <person name="Sheffield N.C."/>
            <person name="Song H."/>
            <person name="Cameron S.L."/>
            <person name="Whiting M.F."/>
        </authorList>
    </citation>
    <scope>NUCLEOTIDE SEQUENCE</scope>
    <source>
        <strain evidence="14">CO687</strain>
    </source>
</reference>
<dbReference type="RefSeq" id="YP_002265591.1">
    <property type="nucleotide sequence ID" value="NC_011328.1"/>
</dbReference>
<keyword evidence="9 12" id="KW-0406">Ion transport</keyword>
<protein>
    <recommendedName>
        <fullName evidence="12">ATP synthase complex subunit 8</fullName>
    </recommendedName>
</protein>
<dbReference type="GeneID" id="6962863"/>
<comment type="subcellular location">
    <subcellularLocation>
        <location evidence="1 12">Mitochondrion membrane</location>
        <topology evidence="1 12">Single-pass membrane protein</topology>
    </subcellularLocation>
</comment>
<name>B6D8Y6_TETBR</name>
<keyword evidence="5 12" id="KW-0138">CF(0)</keyword>
<evidence type="ECO:0000256" key="9">
    <source>
        <dbReference type="ARBA" id="ARBA00023065"/>
    </source>
</evidence>
<evidence type="ECO:0000256" key="10">
    <source>
        <dbReference type="ARBA" id="ARBA00023128"/>
    </source>
</evidence>
<keyword evidence="8 13" id="KW-1133">Transmembrane helix</keyword>
<dbReference type="GO" id="GO:0031966">
    <property type="term" value="C:mitochondrial membrane"/>
    <property type="evidence" value="ECO:0007669"/>
    <property type="project" value="UniProtKB-SubCell"/>
</dbReference>
<dbReference type="GO" id="GO:0045259">
    <property type="term" value="C:proton-transporting ATP synthase complex"/>
    <property type="evidence" value="ECO:0007669"/>
    <property type="project" value="UniProtKB-KW"/>
</dbReference>
<sequence>MPQMSPINWVSMFISITTIFIAINSINYFMLENKKEKSTTNKKCTKVNNWKW</sequence>
<keyword evidence="7 12" id="KW-0375">Hydrogen ion transport</keyword>
<dbReference type="GO" id="GO:0015078">
    <property type="term" value="F:proton transmembrane transporter activity"/>
    <property type="evidence" value="ECO:0007669"/>
    <property type="project" value="InterPro"/>
</dbReference>
<evidence type="ECO:0000256" key="12">
    <source>
        <dbReference type="RuleBase" id="RU003661"/>
    </source>
</evidence>
<feature type="transmembrane region" description="Helical" evidence="13">
    <location>
        <begin position="12"/>
        <end position="31"/>
    </location>
</feature>
<evidence type="ECO:0000256" key="1">
    <source>
        <dbReference type="ARBA" id="ARBA00004304"/>
    </source>
</evidence>
<dbReference type="GO" id="GO:0015986">
    <property type="term" value="P:proton motive force-driven ATP synthesis"/>
    <property type="evidence" value="ECO:0007669"/>
    <property type="project" value="InterPro"/>
</dbReference>
<evidence type="ECO:0000256" key="7">
    <source>
        <dbReference type="ARBA" id="ARBA00022781"/>
    </source>
</evidence>
<evidence type="ECO:0000256" key="5">
    <source>
        <dbReference type="ARBA" id="ARBA00022547"/>
    </source>
</evidence>
<evidence type="ECO:0000256" key="6">
    <source>
        <dbReference type="ARBA" id="ARBA00022692"/>
    </source>
</evidence>
<proteinExistence type="inferred from homology"/>
<keyword evidence="11 13" id="KW-0472">Membrane</keyword>